<feature type="compositionally biased region" description="Basic and acidic residues" evidence="1">
    <location>
        <begin position="1"/>
        <end position="10"/>
    </location>
</feature>
<reference evidence="2 4" key="1">
    <citation type="journal article" date="2011" name="Nature">
        <title>The Medicago genome provides insight into the evolution of rhizobial symbioses.</title>
        <authorList>
            <person name="Young N.D."/>
            <person name="Debelle F."/>
            <person name="Oldroyd G.E."/>
            <person name="Geurts R."/>
            <person name="Cannon S.B."/>
            <person name="Udvardi M.K."/>
            <person name="Benedito V.A."/>
            <person name="Mayer K.F."/>
            <person name="Gouzy J."/>
            <person name="Schoof H."/>
            <person name="Van de Peer Y."/>
            <person name="Proost S."/>
            <person name="Cook D.R."/>
            <person name="Meyers B.C."/>
            <person name="Spannagl M."/>
            <person name="Cheung F."/>
            <person name="De Mita S."/>
            <person name="Krishnakumar V."/>
            <person name="Gundlach H."/>
            <person name="Zhou S."/>
            <person name="Mudge J."/>
            <person name="Bharti A.K."/>
            <person name="Murray J.D."/>
            <person name="Naoumkina M.A."/>
            <person name="Rosen B."/>
            <person name="Silverstein K.A."/>
            <person name="Tang H."/>
            <person name="Rombauts S."/>
            <person name="Zhao P.X."/>
            <person name="Zhou P."/>
            <person name="Barbe V."/>
            <person name="Bardou P."/>
            <person name="Bechner M."/>
            <person name="Bellec A."/>
            <person name="Berger A."/>
            <person name="Berges H."/>
            <person name="Bidwell S."/>
            <person name="Bisseling T."/>
            <person name="Choisne N."/>
            <person name="Couloux A."/>
            <person name="Denny R."/>
            <person name="Deshpande S."/>
            <person name="Dai X."/>
            <person name="Doyle J.J."/>
            <person name="Dudez A.M."/>
            <person name="Farmer A.D."/>
            <person name="Fouteau S."/>
            <person name="Franken C."/>
            <person name="Gibelin C."/>
            <person name="Gish J."/>
            <person name="Goldstein S."/>
            <person name="Gonzalez A.J."/>
            <person name="Green P.J."/>
            <person name="Hallab A."/>
            <person name="Hartog M."/>
            <person name="Hua A."/>
            <person name="Humphray S.J."/>
            <person name="Jeong D.H."/>
            <person name="Jing Y."/>
            <person name="Jocker A."/>
            <person name="Kenton S.M."/>
            <person name="Kim D.J."/>
            <person name="Klee K."/>
            <person name="Lai H."/>
            <person name="Lang C."/>
            <person name="Lin S."/>
            <person name="Macmil S.L."/>
            <person name="Magdelenat G."/>
            <person name="Matthews L."/>
            <person name="McCorrison J."/>
            <person name="Monaghan E.L."/>
            <person name="Mun J.H."/>
            <person name="Najar F.Z."/>
            <person name="Nicholson C."/>
            <person name="Noirot C."/>
            <person name="O'Bleness M."/>
            <person name="Paule C.R."/>
            <person name="Poulain J."/>
            <person name="Prion F."/>
            <person name="Qin B."/>
            <person name="Qu C."/>
            <person name="Retzel E.F."/>
            <person name="Riddle C."/>
            <person name="Sallet E."/>
            <person name="Samain S."/>
            <person name="Samson N."/>
            <person name="Sanders I."/>
            <person name="Saurat O."/>
            <person name="Scarpelli C."/>
            <person name="Schiex T."/>
            <person name="Segurens B."/>
            <person name="Severin A.J."/>
            <person name="Sherrier D.J."/>
            <person name="Shi R."/>
            <person name="Sims S."/>
            <person name="Singer S.R."/>
            <person name="Sinharoy S."/>
            <person name="Sterck L."/>
            <person name="Viollet A."/>
            <person name="Wang B.B."/>
            <person name="Wang K."/>
            <person name="Wang M."/>
            <person name="Wang X."/>
            <person name="Warfsmann J."/>
            <person name="Weissenbach J."/>
            <person name="White D.D."/>
            <person name="White J.D."/>
            <person name="Wiley G.B."/>
            <person name="Wincker P."/>
            <person name="Xing Y."/>
            <person name="Yang L."/>
            <person name="Yao Z."/>
            <person name="Ying F."/>
            <person name="Zhai J."/>
            <person name="Zhou L."/>
            <person name="Zuber A."/>
            <person name="Denarie J."/>
            <person name="Dixon R.A."/>
            <person name="May G.D."/>
            <person name="Schwartz D.C."/>
            <person name="Rogers J."/>
            <person name="Quetier F."/>
            <person name="Town C.D."/>
            <person name="Roe B.A."/>
        </authorList>
    </citation>
    <scope>NUCLEOTIDE SEQUENCE [LARGE SCALE GENOMIC DNA]</scope>
    <source>
        <strain evidence="2">A17</strain>
        <strain evidence="3 4">cv. Jemalong A17</strain>
    </source>
</reference>
<name>A0A072UFX6_MEDTR</name>
<reference evidence="2 4" key="2">
    <citation type="journal article" date="2014" name="BMC Genomics">
        <title>An improved genome release (version Mt4.0) for the model legume Medicago truncatula.</title>
        <authorList>
            <person name="Tang H."/>
            <person name="Krishnakumar V."/>
            <person name="Bidwell S."/>
            <person name="Rosen B."/>
            <person name="Chan A."/>
            <person name="Zhou S."/>
            <person name="Gentzbittel L."/>
            <person name="Childs K.L."/>
            <person name="Yandell M."/>
            <person name="Gundlach H."/>
            <person name="Mayer K.F."/>
            <person name="Schwartz D.C."/>
            <person name="Town C.D."/>
        </authorList>
    </citation>
    <scope>GENOME REANNOTATION</scope>
    <source>
        <strain evidence="2">A17</strain>
        <strain evidence="3 4">cv. Jemalong A17</strain>
    </source>
</reference>
<evidence type="ECO:0000256" key="1">
    <source>
        <dbReference type="SAM" id="MobiDB-lite"/>
    </source>
</evidence>
<protein>
    <submittedName>
        <fullName evidence="2 3">Uncharacterized protein</fullName>
    </submittedName>
</protein>
<feature type="compositionally biased region" description="Basic and acidic residues" evidence="1">
    <location>
        <begin position="20"/>
        <end position="32"/>
    </location>
</feature>
<dbReference type="EMBL" id="CM001220">
    <property type="protein sequence ID" value="KEH28587.1"/>
    <property type="molecule type" value="Genomic_DNA"/>
</dbReference>
<proteinExistence type="predicted"/>
<dbReference type="AlphaFoldDB" id="A0A072UFX6"/>
<evidence type="ECO:0000313" key="3">
    <source>
        <dbReference type="EnsemblPlants" id="KEH28587"/>
    </source>
</evidence>
<dbReference type="EnsemblPlants" id="KEH28587">
    <property type="protein sequence ID" value="KEH28587"/>
    <property type="gene ID" value="MTR_4g007860"/>
</dbReference>
<accession>A0A072UFX6</accession>
<reference evidence="3" key="3">
    <citation type="submission" date="2015-04" db="UniProtKB">
        <authorList>
            <consortium name="EnsemblPlants"/>
        </authorList>
    </citation>
    <scope>IDENTIFICATION</scope>
    <source>
        <strain evidence="3">cv. Jemalong A17</strain>
    </source>
</reference>
<evidence type="ECO:0000313" key="2">
    <source>
        <dbReference type="EMBL" id="KEH28587.1"/>
    </source>
</evidence>
<sequence length="166" mass="19592">MDRPPARDDYQESSLPHTVDQLEDKPKPPMKVGENHFHVSSNYIEPDMCMVEVTSKEDQDPKRYANEKVDFDSNIFMPVVVFIKYENIDLTIKKFEKEISSRIYPKAENTLLEFLQRNCSSNQEVILLQRCSSVFYEADAKSFEKIQCEDQICEAKNHRKYRRMGR</sequence>
<dbReference type="HOGENOM" id="CLU_1605188_0_0_1"/>
<gene>
    <name evidence="2" type="ordered locus">MTR_4g007860</name>
</gene>
<evidence type="ECO:0000313" key="4">
    <source>
        <dbReference type="Proteomes" id="UP000002051"/>
    </source>
</evidence>
<dbReference type="Proteomes" id="UP000002051">
    <property type="component" value="Chromosome 4"/>
</dbReference>
<organism evidence="2 4">
    <name type="scientific">Medicago truncatula</name>
    <name type="common">Barrel medic</name>
    <name type="synonym">Medicago tribuloides</name>
    <dbReference type="NCBI Taxonomy" id="3880"/>
    <lineage>
        <taxon>Eukaryota</taxon>
        <taxon>Viridiplantae</taxon>
        <taxon>Streptophyta</taxon>
        <taxon>Embryophyta</taxon>
        <taxon>Tracheophyta</taxon>
        <taxon>Spermatophyta</taxon>
        <taxon>Magnoliopsida</taxon>
        <taxon>eudicotyledons</taxon>
        <taxon>Gunneridae</taxon>
        <taxon>Pentapetalae</taxon>
        <taxon>rosids</taxon>
        <taxon>fabids</taxon>
        <taxon>Fabales</taxon>
        <taxon>Fabaceae</taxon>
        <taxon>Papilionoideae</taxon>
        <taxon>50 kb inversion clade</taxon>
        <taxon>NPAAA clade</taxon>
        <taxon>Hologalegina</taxon>
        <taxon>IRL clade</taxon>
        <taxon>Trifolieae</taxon>
        <taxon>Medicago</taxon>
    </lineage>
</organism>
<keyword evidence="4" id="KW-1185">Reference proteome</keyword>
<feature type="region of interest" description="Disordered" evidence="1">
    <location>
        <begin position="1"/>
        <end position="32"/>
    </location>
</feature>